<evidence type="ECO:0000313" key="7">
    <source>
        <dbReference type="Proteomes" id="UP000267430"/>
    </source>
</evidence>
<dbReference type="InterPro" id="IPR035472">
    <property type="entry name" value="RpiR-like_SIS"/>
</dbReference>
<dbReference type="PANTHER" id="PTHR30514">
    <property type="entry name" value="GLUCOKINASE"/>
    <property type="match status" value="1"/>
</dbReference>
<comment type="caution">
    <text evidence="6">The sequence shown here is derived from an EMBL/GenBank/DDBJ whole genome shotgun (WGS) entry which is preliminary data.</text>
</comment>
<dbReference type="PANTHER" id="PTHR30514:SF18">
    <property type="entry name" value="RPIR-FAMILY TRANSCRIPTIONAL REGULATOR"/>
    <property type="match status" value="1"/>
</dbReference>
<dbReference type="Gene3D" id="3.40.50.10490">
    <property type="entry name" value="Glucose-6-phosphate isomerase like protein, domain 1"/>
    <property type="match status" value="1"/>
</dbReference>
<dbReference type="PROSITE" id="PS51071">
    <property type="entry name" value="HTH_RPIR"/>
    <property type="match status" value="1"/>
</dbReference>
<dbReference type="GO" id="GO:0097367">
    <property type="term" value="F:carbohydrate derivative binding"/>
    <property type="evidence" value="ECO:0007669"/>
    <property type="project" value="InterPro"/>
</dbReference>
<organism evidence="6 7">
    <name type="scientific">Peribacillus cavernae</name>
    <dbReference type="NCBI Taxonomy" id="1674310"/>
    <lineage>
        <taxon>Bacteria</taxon>
        <taxon>Bacillati</taxon>
        <taxon>Bacillota</taxon>
        <taxon>Bacilli</taxon>
        <taxon>Bacillales</taxon>
        <taxon>Bacillaceae</taxon>
        <taxon>Peribacillus</taxon>
    </lineage>
</organism>
<dbReference type="Proteomes" id="UP000267430">
    <property type="component" value="Unassembled WGS sequence"/>
</dbReference>
<evidence type="ECO:0000313" key="6">
    <source>
        <dbReference type="EMBL" id="RUQ30884.1"/>
    </source>
</evidence>
<name>A0A3S0U5Y8_9BACI</name>
<proteinExistence type="predicted"/>
<feature type="domain" description="SIS" evidence="5">
    <location>
        <begin position="124"/>
        <end position="261"/>
    </location>
</feature>
<dbReference type="SUPFAM" id="SSF46689">
    <property type="entry name" value="Homeodomain-like"/>
    <property type="match status" value="1"/>
</dbReference>
<dbReference type="GO" id="GO:0003700">
    <property type="term" value="F:DNA-binding transcription factor activity"/>
    <property type="evidence" value="ECO:0007669"/>
    <property type="project" value="InterPro"/>
</dbReference>
<dbReference type="InterPro" id="IPR001347">
    <property type="entry name" value="SIS_dom"/>
</dbReference>
<keyword evidence="2" id="KW-0238">DNA-binding</keyword>
<dbReference type="GO" id="GO:1901135">
    <property type="term" value="P:carbohydrate derivative metabolic process"/>
    <property type="evidence" value="ECO:0007669"/>
    <property type="project" value="InterPro"/>
</dbReference>
<keyword evidence="3" id="KW-0804">Transcription</keyword>
<dbReference type="GO" id="GO:0003677">
    <property type="term" value="F:DNA binding"/>
    <property type="evidence" value="ECO:0007669"/>
    <property type="project" value="UniProtKB-KW"/>
</dbReference>
<accession>A0A3S0U5Y8</accession>
<dbReference type="EMBL" id="RYZZ01000006">
    <property type="protein sequence ID" value="RUQ30884.1"/>
    <property type="molecule type" value="Genomic_DNA"/>
</dbReference>
<gene>
    <name evidence="6" type="ORF">ELQ35_04625</name>
</gene>
<dbReference type="PROSITE" id="PS51464">
    <property type="entry name" value="SIS"/>
    <property type="match status" value="1"/>
</dbReference>
<dbReference type="InterPro" id="IPR009057">
    <property type="entry name" value="Homeodomain-like_sf"/>
</dbReference>
<dbReference type="Pfam" id="PF01418">
    <property type="entry name" value="HTH_6"/>
    <property type="match status" value="1"/>
</dbReference>
<evidence type="ECO:0000256" key="1">
    <source>
        <dbReference type="ARBA" id="ARBA00023015"/>
    </source>
</evidence>
<keyword evidence="1" id="KW-0805">Transcription regulation</keyword>
<dbReference type="RefSeq" id="WP_126863669.1">
    <property type="nucleotide sequence ID" value="NZ_JAUSTX010000005.1"/>
</dbReference>
<dbReference type="Pfam" id="PF01380">
    <property type="entry name" value="SIS"/>
    <property type="match status" value="1"/>
</dbReference>
<evidence type="ECO:0000259" key="4">
    <source>
        <dbReference type="PROSITE" id="PS51071"/>
    </source>
</evidence>
<evidence type="ECO:0000256" key="2">
    <source>
        <dbReference type="ARBA" id="ARBA00023125"/>
    </source>
</evidence>
<dbReference type="AlphaFoldDB" id="A0A3S0U5Y8"/>
<sequence length="287" mass="32418">MSLTETIQTEYNQLSKAQQKVANYLLKNPRDFAVKSATEIGIQTGVSETTVIRFCYSIKLSGFSALQKMVREQLLSKSSSLGQFFSSKLELAEQPHFFAKAMEQDRLHIQETIQNIREQDFDQAVDQLIQTDKVYISGMRTSFSAASWLTFTLGLARGNVQLLRPETDDYILTISEMNHNSTFIAISFHRYLKETIKVAQLAKEQGAFVIGITDSPVAPIRDYADVLISIHSPEKSTIDATPALFSFLNAVVAGVSVKDKDRFQKRKDQYEKLNGDYFFVQNGGKRE</sequence>
<feature type="domain" description="HTH rpiR-type" evidence="4">
    <location>
        <begin position="1"/>
        <end position="77"/>
    </location>
</feature>
<dbReference type="CDD" id="cd05013">
    <property type="entry name" value="SIS_RpiR"/>
    <property type="match status" value="1"/>
</dbReference>
<dbReference type="Gene3D" id="1.10.10.10">
    <property type="entry name" value="Winged helix-like DNA-binding domain superfamily/Winged helix DNA-binding domain"/>
    <property type="match status" value="1"/>
</dbReference>
<dbReference type="InterPro" id="IPR047640">
    <property type="entry name" value="RpiR-like"/>
</dbReference>
<dbReference type="InterPro" id="IPR046348">
    <property type="entry name" value="SIS_dom_sf"/>
</dbReference>
<dbReference type="InterPro" id="IPR000281">
    <property type="entry name" value="HTH_RpiR"/>
</dbReference>
<evidence type="ECO:0000259" key="5">
    <source>
        <dbReference type="PROSITE" id="PS51464"/>
    </source>
</evidence>
<dbReference type="InterPro" id="IPR036388">
    <property type="entry name" value="WH-like_DNA-bd_sf"/>
</dbReference>
<dbReference type="SUPFAM" id="SSF53697">
    <property type="entry name" value="SIS domain"/>
    <property type="match status" value="1"/>
</dbReference>
<reference evidence="6 7" key="1">
    <citation type="submission" date="2018-12" db="EMBL/GenBank/DDBJ databases">
        <title>Bacillus chawlae sp. nov., Bacillus glennii sp. nov., and Bacillus saganii sp. nov. Isolated from the Vehicle Assembly Building at Kennedy Space Center where the Viking Spacecraft were Assembled.</title>
        <authorList>
            <person name="Seuylemezian A."/>
            <person name="Vaishampayan P."/>
        </authorList>
    </citation>
    <scope>NUCLEOTIDE SEQUENCE [LARGE SCALE GENOMIC DNA]</scope>
    <source>
        <strain evidence="6 7">L5</strain>
    </source>
</reference>
<dbReference type="OrthoDB" id="2930at2"/>
<protein>
    <submittedName>
        <fullName evidence="6">MurR/RpiR family transcriptional regulator</fullName>
    </submittedName>
</protein>
<keyword evidence="7" id="KW-1185">Reference proteome</keyword>
<evidence type="ECO:0000256" key="3">
    <source>
        <dbReference type="ARBA" id="ARBA00023163"/>
    </source>
</evidence>